<organism evidence="2 3">
    <name type="scientific">Castilleja foliolosa</name>
    <dbReference type="NCBI Taxonomy" id="1961234"/>
    <lineage>
        <taxon>Eukaryota</taxon>
        <taxon>Viridiplantae</taxon>
        <taxon>Streptophyta</taxon>
        <taxon>Embryophyta</taxon>
        <taxon>Tracheophyta</taxon>
        <taxon>Spermatophyta</taxon>
        <taxon>Magnoliopsida</taxon>
        <taxon>eudicotyledons</taxon>
        <taxon>Gunneridae</taxon>
        <taxon>Pentapetalae</taxon>
        <taxon>asterids</taxon>
        <taxon>lamiids</taxon>
        <taxon>Lamiales</taxon>
        <taxon>Orobanchaceae</taxon>
        <taxon>Pedicularideae</taxon>
        <taxon>Castillejinae</taxon>
        <taxon>Castilleja</taxon>
    </lineage>
</organism>
<dbReference type="AlphaFoldDB" id="A0ABD3DJS1"/>
<proteinExistence type="predicted"/>
<comment type="caution">
    <text evidence="2">The sequence shown here is derived from an EMBL/GenBank/DDBJ whole genome shotgun (WGS) entry which is preliminary data.</text>
</comment>
<keyword evidence="1" id="KW-0472">Membrane</keyword>
<evidence type="ECO:0000256" key="1">
    <source>
        <dbReference type="SAM" id="Phobius"/>
    </source>
</evidence>
<feature type="transmembrane region" description="Helical" evidence="1">
    <location>
        <begin position="143"/>
        <end position="164"/>
    </location>
</feature>
<accession>A0ABD3DJS1</accession>
<keyword evidence="1" id="KW-0812">Transmembrane</keyword>
<name>A0ABD3DJS1_9LAMI</name>
<feature type="transmembrane region" description="Helical" evidence="1">
    <location>
        <begin position="184"/>
        <end position="207"/>
    </location>
</feature>
<dbReference type="Proteomes" id="UP001632038">
    <property type="component" value="Unassembled WGS sequence"/>
</dbReference>
<dbReference type="EMBL" id="JAVIJP010000017">
    <property type="protein sequence ID" value="KAL3641297.1"/>
    <property type="molecule type" value="Genomic_DNA"/>
</dbReference>
<keyword evidence="1" id="KW-1133">Transmembrane helix</keyword>
<protein>
    <submittedName>
        <fullName evidence="2">Uncharacterized protein</fullName>
    </submittedName>
</protein>
<sequence length="213" mass="24011">METVPKRLKLIVTDVELTGGSVEKPGITSYSSSLIKIDIRKVLNPRVRALLDKNLDSIVHSRTITNSNQRLKLTVSDVQFSNSNDVAWRKSRPSSIVDVEVDQRLEPLARDRVKSTLARVQEFYVVGPVDIKPKPQPKPGRPLMGSALTVAKAMAITVLIWFVSRMIAYILCTTRPVEGKNLMPFWPFVIQCLVEPICILGMYLVVFECLYTR</sequence>
<reference evidence="3" key="1">
    <citation type="journal article" date="2024" name="IScience">
        <title>Strigolactones Initiate the Formation of Haustorium-like Structures in Castilleja.</title>
        <authorList>
            <person name="Buerger M."/>
            <person name="Peterson D."/>
            <person name="Chory J."/>
        </authorList>
    </citation>
    <scope>NUCLEOTIDE SEQUENCE [LARGE SCALE GENOMIC DNA]</scope>
</reference>
<evidence type="ECO:0000313" key="2">
    <source>
        <dbReference type="EMBL" id="KAL3641297.1"/>
    </source>
</evidence>
<keyword evidence="3" id="KW-1185">Reference proteome</keyword>
<gene>
    <name evidence="2" type="ORF">CASFOL_016265</name>
</gene>
<evidence type="ECO:0000313" key="3">
    <source>
        <dbReference type="Proteomes" id="UP001632038"/>
    </source>
</evidence>